<sequence length="58" mass="6767">MKTYHAIVWVDGPEQPGKRVVLIAENLDEAREKLEAEYGKNCEYTLKNEEDAAKRRLF</sequence>
<dbReference type="RefSeq" id="WP_171991740.1">
    <property type="nucleotide sequence ID" value="NZ_FSRU01000002.1"/>
</dbReference>
<dbReference type="AlphaFoldDB" id="A0A1N6L7B4"/>
<name>A0A1N6L7B4_9BURK</name>
<gene>
    <name evidence="1" type="ORF">SAMN05444165_6439</name>
</gene>
<dbReference type="Proteomes" id="UP000185151">
    <property type="component" value="Unassembled WGS sequence"/>
</dbReference>
<evidence type="ECO:0000313" key="1">
    <source>
        <dbReference type="EMBL" id="SIO64661.1"/>
    </source>
</evidence>
<organism evidence="1 2">
    <name type="scientific">Paraburkholderia phenazinium</name>
    <dbReference type="NCBI Taxonomy" id="60549"/>
    <lineage>
        <taxon>Bacteria</taxon>
        <taxon>Pseudomonadati</taxon>
        <taxon>Pseudomonadota</taxon>
        <taxon>Betaproteobacteria</taxon>
        <taxon>Burkholderiales</taxon>
        <taxon>Burkholderiaceae</taxon>
        <taxon>Paraburkholderia</taxon>
    </lineage>
</organism>
<accession>A0A1N6L7B4</accession>
<reference evidence="1 2" key="1">
    <citation type="submission" date="2016-11" db="EMBL/GenBank/DDBJ databases">
        <authorList>
            <person name="Jaros S."/>
            <person name="Januszkiewicz K."/>
            <person name="Wedrychowicz H."/>
        </authorList>
    </citation>
    <scope>NUCLEOTIDE SEQUENCE [LARGE SCALE GENOMIC DNA]</scope>
    <source>
        <strain evidence="1 2">GAS95</strain>
    </source>
</reference>
<evidence type="ECO:0000313" key="2">
    <source>
        <dbReference type="Proteomes" id="UP000185151"/>
    </source>
</evidence>
<proteinExistence type="predicted"/>
<keyword evidence="2" id="KW-1185">Reference proteome</keyword>
<dbReference type="EMBL" id="FSRU01000002">
    <property type="protein sequence ID" value="SIO64661.1"/>
    <property type="molecule type" value="Genomic_DNA"/>
</dbReference>
<protein>
    <submittedName>
        <fullName evidence="1">Uncharacterized protein</fullName>
    </submittedName>
</protein>